<proteinExistence type="predicted"/>
<accession>A0A1G8IL36</accession>
<sequence>MNTTLTSLQENPYQYRVICERCHRTLFYQGEEKGETISVLCDKCTEETIEPYSN</sequence>
<dbReference type="RefSeq" id="WP_176786235.1">
    <property type="nucleotide sequence ID" value="NZ_FNCP01000029.1"/>
</dbReference>
<name>A0A1G8IL36_9FIRM</name>
<dbReference type="Proteomes" id="UP000198656">
    <property type="component" value="Unassembled WGS sequence"/>
</dbReference>
<protein>
    <submittedName>
        <fullName evidence="1">Uncharacterized protein</fullName>
    </submittedName>
</protein>
<keyword evidence="2" id="KW-1185">Reference proteome</keyword>
<dbReference type="AlphaFoldDB" id="A0A1G8IL36"/>
<dbReference type="EMBL" id="FNCP01000029">
    <property type="protein sequence ID" value="SDI19748.1"/>
    <property type="molecule type" value="Genomic_DNA"/>
</dbReference>
<evidence type="ECO:0000313" key="1">
    <source>
        <dbReference type="EMBL" id="SDI19748.1"/>
    </source>
</evidence>
<reference evidence="2" key="1">
    <citation type="submission" date="2016-10" db="EMBL/GenBank/DDBJ databases">
        <authorList>
            <person name="Varghese N."/>
            <person name="Submissions S."/>
        </authorList>
    </citation>
    <scope>NUCLEOTIDE SEQUENCE [LARGE SCALE GENOMIC DNA]</scope>
    <source>
        <strain evidence="2">DSM 8344</strain>
    </source>
</reference>
<organism evidence="1 2">
    <name type="scientific">Desulfosporosinus hippei DSM 8344</name>
    <dbReference type="NCBI Taxonomy" id="1121419"/>
    <lineage>
        <taxon>Bacteria</taxon>
        <taxon>Bacillati</taxon>
        <taxon>Bacillota</taxon>
        <taxon>Clostridia</taxon>
        <taxon>Eubacteriales</taxon>
        <taxon>Desulfitobacteriaceae</taxon>
        <taxon>Desulfosporosinus</taxon>
    </lineage>
</organism>
<evidence type="ECO:0000313" key="2">
    <source>
        <dbReference type="Proteomes" id="UP000198656"/>
    </source>
</evidence>
<gene>
    <name evidence="1" type="ORF">SAMN05443529_12919</name>
</gene>